<organism evidence="11 12">
    <name type="scientific">Senna tora</name>
    <dbReference type="NCBI Taxonomy" id="362788"/>
    <lineage>
        <taxon>Eukaryota</taxon>
        <taxon>Viridiplantae</taxon>
        <taxon>Streptophyta</taxon>
        <taxon>Embryophyta</taxon>
        <taxon>Tracheophyta</taxon>
        <taxon>Spermatophyta</taxon>
        <taxon>Magnoliopsida</taxon>
        <taxon>eudicotyledons</taxon>
        <taxon>Gunneridae</taxon>
        <taxon>Pentapetalae</taxon>
        <taxon>rosids</taxon>
        <taxon>fabids</taxon>
        <taxon>Fabales</taxon>
        <taxon>Fabaceae</taxon>
        <taxon>Caesalpinioideae</taxon>
        <taxon>Cassia clade</taxon>
        <taxon>Senna</taxon>
    </lineage>
</organism>
<evidence type="ECO:0000313" key="11">
    <source>
        <dbReference type="EMBL" id="KAF7831297.1"/>
    </source>
</evidence>
<evidence type="ECO:0000256" key="2">
    <source>
        <dbReference type="ARBA" id="ARBA00022737"/>
    </source>
</evidence>
<dbReference type="PANTHER" id="PTHR47995">
    <property type="entry name" value="TRANSCRIPTION FACTOR MYB33-RELATED"/>
    <property type="match status" value="1"/>
</dbReference>
<evidence type="ECO:0000256" key="6">
    <source>
        <dbReference type="ARBA" id="ARBA00023163"/>
    </source>
</evidence>
<dbReference type="GO" id="GO:0009653">
    <property type="term" value="P:anatomical structure morphogenesis"/>
    <property type="evidence" value="ECO:0007669"/>
    <property type="project" value="UniProtKB-ARBA"/>
</dbReference>
<evidence type="ECO:0000313" key="12">
    <source>
        <dbReference type="Proteomes" id="UP000634136"/>
    </source>
</evidence>
<dbReference type="Gene3D" id="1.10.10.60">
    <property type="entry name" value="Homeodomain-like"/>
    <property type="match status" value="2"/>
</dbReference>
<feature type="domain" description="Myb-like" evidence="9">
    <location>
        <begin position="84"/>
        <end position="134"/>
    </location>
</feature>
<dbReference type="SMART" id="SM00717">
    <property type="entry name" value="SANT"/>
    <property type="match status" value="2"/>
</dbReference>
<evidence type="ECO:0000256" key="3">
    <source>
        <dbReference type="ARBA" id="ARBA00023015"/>
    </source>
</evidence>
<comment type="caution">
    <text evidence="11">The sequence shown here is derived from an EMBL/GenBank/DDBJ whole genome shotgun (WGS) entry which is preliminary data.</text>
</comment>
<keyword evidence="2" id="KW-0677">Repeat</keyword>
<dbReference type="Pfam" id="PF00249">
    <property type="entry name" value="Myb_DNA-binding"/>
    <property type="match status" value="2"/>
</dbReference>
<dbReference type="GO" id="GO:0045893">
    <property type="term" value="P:positive regulation of DNA-templated transcription"/>
    <property type="evidence" value="ECO:0007669"/>
    <property type="project" value="UniProtKB-ARBA"/>
</dbReference>
<keyword evidence="5" id="KW-0010">Activator</keyword>
<dbReference type="SUPFAM" id="SSF46689">
    <property type="entry name" value="Homeodomain-like"/>
    <property type="match status" value="1"/>
</dbReference>
<feature type="region of interest" description="Disordered" evidence="8">
    <location>
        <begin position="1"/>
        <end position="23"/>
    </location>
</feature>
<evidence type="ECO:0000256" key="7">
    <source>
        <dbReference type="ARBA" id="ARBA00023242"/>
    </source>
</evidence>
<dbReference type="PROSITE" id="PS51294">
    <property type="entry name" value="HTH_MYB"/>
    <property type="match status" value="2"/>
</dbReference>
<keyword evidence="3" id="KW-0805">Transcription regulation</keyword>
<evidence type="ECO:0000256" key="5">
    <source>
        <dbReference type="ARBA" id="ARBA00023159"/>
    </source>
</evidence>
<dbReference type="GO" id="GO:0040008">
    <property type="term" value="P:regulation of growth"/>
    <property type="evidence" value="ECO:0007669"/>
    <property type="project" value="UniProtKB-ARBA"/>
</dbReference>
<evidence type="ECO:0000259" key="10">
    <source>
        <dbReference type="PROSITE" id="PS51294"/>
    </source>
</evidence>
<evidence type="ECO:0000259" key="9">
    <source>
        <dbReference type="PROSITE" id="PS50090"/>
    </source>
</evidence>
<dbReference type="GO" id="GO:0003677">
    <property type="term" value="F:DNA binding"/>
    <property type="evidence" value="ECO:0007669"/>
    <property type="project" value="UniProtKB-KW"/>
</dbReference>
<feature type="compositionally biased region" description="Pro residues" evidence="8">
    <location>
        <begin position="190"/>
        <end position="209"/>
    </location>
</feature>
<dbReference type="Proteomes" id="UP000634136">
    <property type="component" value="Unassembled WGS sequence"/>
</dbReference>
<keyword evidence="7" id="KW-0539">Nucleus</keyword>
<dbReference type="PANTHER" id="PTHR47995:SF18">
    <property type="entry name" value="TRANSCRIPTION FACTOR MYB65"/>
    <property type="match status" value="1"/>
</dbReference>
<feature type="domain" description="HTH myb-type" evidence="10">
    <location>
        <begin position="84"/>
        <end position="138"/>
    </location>
</feature>
<evidence type="ECO:0000256" key="4">
    <source>
        <dbReference type="ARBA" id="ARBA00023125"/>
    </source>
</evidence>
<dbReference type="CDD" id="cd00167">
    <property type="entry name" value="SANT"/>
    <property type="match status" value="2"/>
</dbReference>
<feature type="region of interest" description="Disordered" evidence="8">
    <location>
        <begin position="140"/>
        <end position="232"/>
    </location>
</feature>
<dbReference type="AlphaFoldDB" id="A0A834U0X5"/>
<evidence type="ECO:0000256" key="1">
    <source>
        <dbReference type="ARBA" id="ARBA00004123"/>
    </source>
</evidence>
<dbReference type="PROSITE" id="PS50090">
    <property type="entry name" value="MYB_LIKE"/>
    <property type="match status" value="2"/>
</dbReference>
<comment type="subcellular location">
    <subcellularLocation>
        <location evidence="1">Nucleus</location>
    </subcellularLocation>
</comment>
<feature type="compositionally biased region" description="Low complexity" evidence="8">
    <location>
        <begin position="153"/>
        <end position="175"/>
    </location>
</feature>
<protein>
    <submittedName>
        <fullName evidence="11">Transcription factor MYB97-like</fullName>
    </submittedName>
</protein>
<dbReference type="InterPro" id="IPR009057">
    <property type="entry name" value="Homeodomain-like_sf"/>
</dbReference>
<dbReference type="OrthoDB" id="2143914at2759"/>
<keyword evidence="12" id="KW-1185">Reference proteome</keyword>
<keyword evidence="4" id="KW-0238">DNA-binding</keyword>
<accession>A0A834U0X5</accession>
<dbReference type="EMBL" id="JAAIUW010000005">
    <property type="protein sequence ID" value="KAF7831297.1"/>
    <property type="molecule type" value="Genomic_DNA"/>
</dbReference>
<feature type="compositionally biased region" description="Low complexity" evidence="8">
    <location>
        <begin position="210"/>
        <end position="232"/>
    </location>
</feature>
<dbReference type="GO" id="GO:0005634">
    <property type="term" value="C:nucleus"/>
    <property type="evidence" value="ECO:0007669"/>
    <property type="project" value="UniProtKB-SubCell"/>
</dbReference>
<evidence type="ECO:0000256" key="8">
    <source>
        <dbReference type="SAM" id="MobiDB-lite"/>
    </source>
</evidence>
<feature type="domain" description="HTH myb-type" evidence="10">
    <location>
        <begin position="31"/>
        <end position="83"/>
    </location>
</feature>
<dbReference type="FunFam" id="1.10.10.60:FF:000001">
    <property type="entry name" value="MYB-related transcription factor"/>
    <property type="match status" value="1"/>
</dbReference>
<sequence length="494" mass="54236">MAATNNVEAAGGEDESVQLIGGGEGGGATEEVALKKGSWTAAEDAVLIEYVTKHGEGNWNAVQRNTGLARCGKSCRLRWANHLRPNLKKGAFSPEEEKLILELHAQYGNKWARMAALLPGRTDNEIKNYWNTRVKRRQRQGLPLYSDDHDRPTTSSTPVTPTGHHQTLSSSSPFDFLHHHHHPHQTLSSPTPPPPNSLSPLSSPLPPKPSFNSPSPHIPLSSPNSSSTSPSPVSFTVFNRPAPLLCNPLRFKRFRSSSGFPLHLPPLSPTNPNPNPIPVTSSVTTSHQSPDMGRGFSGFGYPIYHHQGPNLGSGGVLREFSNFATKLELPSNHFSEPEIKFEMMRSMNENVQGTKKRSYLSLNEGNDVFNSDAYRSFDDFSNVSPYWTSNSGLKLKEEAPELMSKPMMNDELSSMLSVMPSAMPLQDWHSGNVAEMSNIVQSSGINVPEDHDFGLDIKPIASLFPMTTTTDNSGGCYSWDNLSALAERGLETWD</sequence>
<reference evidence="11" key="1">
    <citation type="submission" date="2020-09" db="EMBL/GenBank/DDBJ databases">
        <title>Genome-Enabled Discovery of Anthraquinone Biosynthesis in Senna tora.</title>
        <authorList>
            <person name="Kang S.-H."/>
            <person name="Pandey R.P."/>
            <person name="Lee C.-M."/>
            <person name="Sim J.-S."/>
            <person name="Jeong J.-T."/>
            <person name="Choi B.-S."/>
            <person name="Jung M."/>
            <person name="Ginzburg D."/>
            <person name="Zhao K."/>
            <person name="Won S.Y."/>
            <person name="Oh T.-J."/>
            <person name="Yu Y."/>
            <person name="Kim N.-H."/>
            <person name="Lee O.R."/>
            <person name="Lee T.-H."/>
            <person name="Bashyal P."/>
            <person name="Kim T.-S."/>
            <person name="Lee W.-H."/>
            <person name="Kawkins C."/>
            <person name="Kim C.-K."/>
            <person name="Kim J.S."/>
            <person name="Ahn B.O."/>
            <person name="Rhee S.Y."/>
            <person name="Sohng J.K."/>
        </authorList>
    </citation>
    <scope>NUCLEOTIDE SEQUENCE</scope>
    <source>
        <tissue evidence="11">Leaf</tissue>
    </source>
</reference>
<dbReference type="InterPro" id="IPR001005">
    <property type="entry name" value="SANT/Myb"/>
</dbReference>
<dbReference type="InterPro" id="IPR017930">
    <property type="entry name" value="Myb_dom"/>
</dbReference>
<keyword evidence="6" id="KW-0804">Transcription</keyword>
<name>A0A834U0X5_9FABA</name>
<feature type="domain" description="Myb-like" evidence="9">
    <location>
        <begin position="31"/>
        <end position="83"/>
    </location>
</feature>
<gene>
    <name evidence="11" type="ORF">G2W53_013630</name>
</gene>
<proteinExistence type="predicted"/>
<dbReference type="GO" id="GO:0048235">
    <property type="term" value="P:pollen sperm cell differentiation"/>
    <property type="evidence" value="ECO:0007669"/>
    <property type="project" value="UniProtKB-ARBA"/>
</dbReference>
<dbReference type="FunFam" id="1.10.10.60:FF:000119">
    <property type="entry name" value="Transcription factor GAMYB"/>
    <property type="match status" value="1"/>
</dbReference>